<reference evidence="1 2" key="1">
    <citation type="submission" date="2015-01" db="EMBL/GenBank/DDBJ databases">
        <title>Evolution of Trichinella species and genotypes.</title>
        <authorList>
            <person name="Korhonen P.K."/>
            <person name="Edoardo P."/>
            <person name="Giuseppe L.R."/>
            <person name="Gasser R.B."/>
        </authorList>
    </citation>
    <scope>NUCLEOTIDE SEQUENCE [LARGE SCALE GENOMIC DNA]</scope>
    <source>
        <strain evidence="1">ISS3</strain>
    </source>
</reference>
<protein>
    <submittedName>
        <fullName evidence="1">Uncharacterized protein</fullName>
    </submittedName>
</protein>
<sequence length="38" mass="4433">MYEMVNGCLMQVPVWLYRCGTCVSEASKRNKNDMQECD</sequence>
<accession>A0A0V1AJ72</accession>
<dbReference type="Proteomes" id="UP000054776">
    <property type="component" value="Unassembled WGS sequence"/>
</dbReference>
<dbReference type="EMBL" id="JYDH01001513">
    <property type="protein sequence ID" value="KRY24685.1"/>
    <property type="molecule type" value="Genomic_DNA"/>
</dbReference>
<gene>
    <name evidence="1" type="ORF">T01_9023</name>
</gene>
<dbReference type="AlphaFoldDB" id="A0A0V1AJ72"/>
<organism evidence="1 2">
    <name type="scientific">Trichinella spiralis</name>
    <name type="common">Trichina worm</name>
    <dbReference type="NCBI Taxonomy" id="6334"/>
    <lineage>
        <taxon>Eukaryota</taxon>
        <taxon>Metazoa</taxon>
        <taxon>Ecdysozoa</taxon>
        <taxon>Nematoda</taxon>
        <taxon>Enoplea</taxon>
        <taxon>Dorylaimia</taxon>
        <taxon>Trichinellida</taxon>
        <taxon>Trichinellidae</taxon>
        <taxon>Trichinella</taxon>
    </lineage>
</organism>
<keyword evidence="2" id="KW-1185">Reference proteome</keyword>
<dbReference type="InParanoid" id="A0A0V1AJ72"/>
<evidence type="ECO:0000313" key="2">
    <source>
        <dbReference type="Proteomes" id="UP000054776"/>
    </source>
</evidence>
<comment type="caution">
    <text evidence="1">The sequence shown here is derived from an EMBL/GenBank/DDBJ whole genome shotgun (WGS) entry which is preliminary data.</text>
</comment>
<evidence type="ECO:0000313" key="1">
    <source>
        <dbReference type="EMBL" id="KRY24685.1"/>
    </source>
</evidence>
<name>A0A0V1AJ72_TRISP</name>
<proteinExistence type="predicted"/>